<evidence type="ECO:0000313" key="7">
    <source>
        <dbReference type="EMBL" id="PRY10858.1"/>
    </source>
</evidence>
<keyword evidence="4" id="KW-0274">FAD</keyword>
<organism evidence="7 8">
    <name type="scientific">Kineococcus rhizosphaerae</name>
    <dbReference type="NCBI Taxonomy" id="559628"/>
    <lineage>
        <taxon>Bacteria</taxon>
        <taxon>Bacillati</taxon>
        <taxon>Actinomycetota</taxon>
        <taxon>Actinomycetes</taxon>
        <taxon>Kineosporiales</taxon>
        <taxon>Kineosporiaceae</taxon>
        <taxon>Kineococcus</taxon>
    </lineage>
</organism>
<sequence>MSRPTRGQVLRSLAALPLLTSLRSTPVTTTSTLSASADRHAETLRGVRGPVFRPGDAGFAEEVAGFNAAFQPRPSLVVGATTADDVAAAVRYARATGAKARVQATGHGLSSDLAGTVLVTTKRLTGLRIDPRHRTATVGAGVRWKAVVDAAAEHGLAPLCGSSSQVGAVGYTLGGGHGSLGRRYGYAADHVRSLDVVTADGHRRHVDVLHHHDLFWALRGGRDGLAVVTSMTVDLVPVTRLHGGGIFHPGTSAKEVLHAWRTWAPTLPEHVSTSVALLRLPPDPALPEPLRGQFVVHVRFTSTGTAAEADRLLQPVRAAAPVLIDTIGEMPFTAIDSVHADPTRPMPVAQSGTGLRELCAGTLDAVLARADAASGSTLAMVELRLLGGALARQPRVPNAVTGRGAQFSLLGLGVLAGPGAERVPQQLHALTTTVQPWATAGPLNLAGGGDHSALWSAADRARLATVRHRHDPRGTLAP</sequence>
<dbReference type="Gene3D" id="3.30.43.10">
    <property type="entry name" value="Uridine Diphospho-n-acetylenolpyruvylglucosamine Reductase, domain 2"/>
    <property type="match status" value="1"/>
</dbReference>
<name>A0A2T0QXU8_9ACTN</name>
<dbReference type="OrthoDB" id="9775082at2"/>
<dbReference type="GO" id="GO:0071949">
    <property type="term" value="F:FAD binding"/>
    <property type="evidence" value="ECO:0007669"/>
    <property type="project" value="InterPro"/>
</dbReference>
<dbReference type="PANTHER" id="PTHR42973">
    <property type="entry name" value="BINDING OXIDOREDUCTASE, PUTATIVE (AFU_ORTHOLOGUE AFUA_1G17690)-RELATED"/>
    <property type="match status" value="1"/>
</dbReference>
<dbReference type="InterPro" id="IPR016166">
    <property type="entry name" value="FAD-bd_PCMH"/>
</dbReference>
<accession>A0A2T0QXU8</accession>
<reference evidence="7 8" key="1">
    <citation type="submission" date="2018-03" db="EMBL/GenBank/DDBJ databases">
        <title>Genomic Encyclopedia of Archaeal and Bacterial Type Strains, Phase II (KMG-II): from individual species to whole genera.</title>
        <authorList>
            <person name="Goeker M."/>
        </authorList>
    </citation>
    <scope>NUCLEOTIDE SEQUENCE [LARGE SCALE GENOMIC DNA]</scope>
    <source>
        <strain evidence="7 8">DSM 19711</strain>
    </source>
</reference>
<dbReference type="SUPFAM" id="SSF56176">
    <property type="entry name" value="FAD-binding/transporter-associated domain-like"/>
    <property type="match status" value="1"/>
</dbReference>
<feature type="domain" description="FAD-binding PCMH-type" evidence="6">
    <location>
        <begin position="70"/>
        <end position="238"/>
    </location>
</feature>
<evidence type="ECO:0000256" key="1">
    <source>
        <dbReference type="ARBA" id="ARBA00001974"/>
    </source>
</evidence>
<dbReference type="InterPro" id="IPR050416">
    <property type="entry name" value="FAD-linked_Oxidoreductase"/>
</dbReference>
<evidence type="ECO:0000313" key="8">
    <source>
        <dbReference type="Proteomes" id="UP000238083"/>
    </source>
</evidence>
<dbReference type="GO" id="GO:0016491">
    <property type="term" value="F:oxidoreductase activity"/>
    <property type="evidence" value="ECO:0007669"/>
    <property type="project" value="UniProtKB-KW"/>
</dbReference>
<gene>
    <name evidence="7" type="ORF">CLV37_115122</name>
</gene>
<dbReference type="Pfam" id="PF01565">
    <property type="entry name" value="FAD_binding_4"/>
    <property type="match status" value="1"/>
</dbReference>
<evidence type="ECO:0000256" key="5">
    <source>
        <dbReference type="ARBA" id="ARBA00023002"/>
    </source>
</evidence>
<dbReference type="PROSITE" id="PS51387">
    <property type="entry name" value="FAD_PCMH"/>
    <property type="match status" value="1"/>
</dbReference>
<keyword evidence="8" id="KW-1185">Reference proteome</keyword>
<dbReference type="EMBL" id="PVZF01000015">
    <property type="protein sequence ID" value="PRY10858.1"/>
    <property type="molecule type" value="Genomic_DNA"/>
</dbReference>
<keyword evidence="5" id="KW-0560">Oxidoreductase</keyword>
<comment type="caution">
    <text evidence="7">The sequence shown here is derived from an EMBL/GenBank/DDBJ whole genome shotgun (WGS) entry which is preliminary data.</text>
</comment>
<dbReference type="Proteomes" id="UP000238083">
    <property type="component" value="Unassembled WGS sequence"/>
</dbReference>
<dbReference type="Gene3D" id="3.40.462.20">
    <property type="match status" value="1"/>
</dbReference>
<evidence type="ECO:0000256" key="2">
    <source>
        <dbReference type="ARBA" id="ARBA00005466"/>
    </source>
</evidence>
<dbReference type="InterPro" id="IPR016167">
    <property type="entry name" value="FAD-bd_PCMH_sub1"/>
</dbReference>
<dbReference type="InterPro" id="IPR006094">
    <property type="entry name" value="Oxid_FAD_bind_N"/>
</dbReference>
<dbReference type="AlphaFoldDB" id="A0A2T0QXU8"/>
<proteinExistence type="inferred from homology"/>
<evidence type="ECO:0000259" key="6">
    <source>
        <dbReference type="PROSITE" id="PS51387"/>
    </source>
</evidence>
<evidence type="ECO:0000256" key="4">
    <source>
        <dbReference type="ARBA" id="ARBA00022827"/>
    </source>
</evidence>
<dbReference type="Gene3D" id="3.30.465.10">
    <property type="match status" value="1"/>
</dbReference>
<keyword evidence="3" id="KW-0285">Flavoprotein</keyword>
<protein>
    <submittedName>
        <fullName evidence="7">FAD binding domain-containing protein</fullName>
    </submittedName>
</protein>
<comment type="similarity">
    <text evidence="2">Belongs to the oxygen-dependent FAD-linked oxidoreductase family.</text>
</comment>
<dbReference type="PANTHER" id="PTHR42973:SF39">
    <property type="entry name" value="FAD-BINDING PCMH-TYPE DOMAIN-CONTAINING PROTEIN"/>
    <property type="match status" value="1"/>
</dbReference>
<evidence type="ECO:0000256" key="3">
    <source>
        <dbReference type="ARBA" id="ARBA00022630"/>
    </source>
</evidence>
<comment type="cofactor">
    <cofactor evidence="1">
        <name>FAD</name>
        <dbReference type="ChEBI" id="CHEBI:57692"/>
    </cofactor>
</comment>
<dbReference type="InterPro" id="IPR036318">
    <property type="entry name" value="FAD-bd_PCMH-like_sf"/>
</dbReference>
<dbReference type="InterPro" id="IPR016169">
    <property type="entry name" value="FAD-bd_PCMH_sub2"/>
</dbReference>